<name>A0A087SCG7_AUXPR</name>
<evidence type="ECO:0000313" key="2">
    <source>
        <dbReference type="Proteomes" id="UP000028924"/>
    </source>
</evidence>
<dbReference type="RefSeq" id="XP_011396291.1">
    <property type="nucleotide sequence ID" value="XM_011397989.1"/>
</dbReference>
<dbReference type="KEGG" id="apro:F751_1117"/>
<dbReference type="GeneID" id="23612508"/>
<dbReference type="Proteomes" id="UP000028924">
    <property type="component" value="Unassembled WGS sequence"/>
</dbReference>
<dbReference type="EMBL" id="KL662090">
    <property type="protein sequence ID" value="KFM23421.1"/>
    <property type="molecule type" value="Genomic_DNA"/>
</dbReference>
<evidence type="ECO:0000313" key="1">
    <source>
        <dbReference type="EMBL" id="KFM23421.1"/>
    </source>
</evidence>
<organism evidence="1 2">
    <name type="scientific">Auxenochlorella protothecoides</name>
    <name type="common">Green microalga</name>
    <name type="synonym">Chlorella protothecoides</name>
    <dbReference type="NCBI Taxonomy" id="3075"/>
    <lineage>
        <taxon>Eukaryota</taxon>
        <taxon>Viridiplantae</taxon>
        <taxon>Chlorophyta</taxon>
        <taxon>core chlorophytes</taxon>
        <taxon>Trebouxiophyceae</taxon>
        <taxon>Chlorellales</taxon>
        <taxon>Chlorellaceae</taxon>
        <taxon>Auxenochlorella</taxon>
    </lineage>
</organism>
<dbReference type="OrthoDB" id="539213at2759"/>
<keyword evidence="2" id="KW-1185">Reference proteome</keyword>
<sequence length="98" mass="10030">MHDLVGAGGVEPVDLLVLLASTENDLPKLEELVAAGADLSVKVTKGAEYSQVITNTASAIPAEVDAQGQMVTMPAPRWKAGMNAAGRKITSLASGLSL</sequence>
<gene>
    <name evidence="1" type="ORF">F751_1117</name>
</gene>
<proteinExistence type="predicted"/>
<protein>
    <submittedName>
        <fullName evidence="1">Uncharacterized protein</fullName>
    </submittedName>
</protein>
<accession>A0A087SCG7</accession>
<dbReference type="AlphaFoldDB" id="A0A087SCG7"/>
<reference evidence="1 2" key="1">
    <citation type="journal article" date="2014" name="BMC Genomics">
        <title>Oil accumulation mechanisms of the oleaginous microalga Chlorella protothecoides revealed through its genome, transcriptomes, and proteomes.</title>
        <authorList>
            <person name="Gao C."/>
            <person name="Wang Y."/>
            <person name="Shen Y."/>
            <person name="Yan D."/>
            <person name="He X."/>
            <person name="Dai J."/>
            <person name="Wu Q."/>
        </authorList>
    </citation>
    <scope>NUCLEOTIDE SEQUENCE [LARGE SCALE GENOMIC DNA]</scope>
    <source>
        <strain evidence="1 2">0710</strain>
    </source>
</reference>